<gene>
    <name evidence="2" type="ORF">MchiMG62_16150</name>
</gene>
<dbReference type="EMBL" id="AP019781">
    <property type="protein sequence ID" value="BBL68434.1"/>
    <property type="molecule type" value="Genomic_DNA"/>
</dbReference>
<reference evidence="2 3" key="1">
    <citation type="submission" date="2019-06" db="EMBL/GenBank/DDBJ databases">
        <title>Complete genome sequence of Methanoculleus chikugoensis strain MG62.</title>
        <authorList>
            <person name="Asakawa S."/>
            <person name="Dianou D."/>
        </authorList>
    </citation>
    <scope>NUCLEOTIDE SEQUENCE [LARGE SCALE GENOMIC DNA]</scope>
    <source>
        <strain evidence="2 3">MG62</strain>
    </source>
</reference>
<keyword evidence="1" id="KW-0472">Membrane</keyword>
<sequence length="66" mass="6901">MSLIASGLLVAGQIVGPIAGALVAVVLMKIEPRAPQDKAAARRYRIGSIATTAILFTLPLWITALM</sequence>
<feature type="transmembrane region" description="Helical" evidence="1">
    <location>
        <begin position="6"/>
        <end position="26"/>
    </location>
</feature>
<organism evidence="2 3">
    <name type="scientific">Methanoculleus chikugoensis</name>
    <dbReference type="NCBI Taxonomy" id="118126"/>
    <lineage>
        <taxon>Archaea</taxon>
        <taxon>Methanobacteriati</taxon>
        <taxon>Methanobacteriota</taxon>
        <taxon>Stenosarchaea group</taxon>
        <taxon>Methanomicrobia</taxon>
        <taxon>Methanomicrobiales</taxon>
        <taxon>Methanomicrobiaceae</taxon>
        <taxon>Methanoculleus</taxon>
    </lineage>
</organism>
<protein>
    <submittedName>
        <fullName evidence="2">Uncharacterized protein</fullName>
    </submittedName>
</protein>
<evidence type="ECO:0000313" key="2">
    <source>
        <dbReference type="EMBL" id="BBL68434.1"/>
    </source>
</evidence>
<evidence type="ECO:0000256" key="1">
    <source>
        <dbReference type="SAM" id="Phobius"/>
    </source>
</evidence>
<feature type="transmembrane region" description="Helical" evidence="1">
    <location>
        <begin position="46"/>
        <end position="64"/>
    </location>
</feature>
<name>A0ABN5XJB7_9EURY</name>
<proteinExistence type="predicted"/>
<keyword evidence="1" id="KW-0812">Transmembrane</keyword>
<accession>A0ABN5XJB7</accession>
<evidence type="ECO:0000313" key="3">
    <source>
        <dbReference type="Proteomes" id="UP000824969"/>
    </source>
</evidence>
<keyword evidence="1" id="KW-1133">Transmembrane helix</keyword>
<dbReference type="Proteomes" id="UP000824969">
    <property type="component" value="Chromosome"/>
</dbReference>
<keyword evidence="3" id="KW-1185">Reference proteome</keyword>